<feature type="compositionally biased region" description="Gly residues" evidence="1">
    <location>
        <begin position="422"/>
        <end position="449"/>
    </location>
</feature>
<proteinExistence type="predicted"/>
<evidence type="ECO:0000313" key="3">
    <source>
        <dbReference type="Proteomes" id="UP000001861"/>
    </source>
</evidence>
<dbReference type="InParanoid" id="A8PED9"/>
<evidence type="ECO:0000256" key="1">
    <source>
        <dbReference type="SAM" id="MobiDB-lite"/>
    </source>
</evidence>
<protein>
    <submittedName>
        <fullName evidence="2">Uncharacterized protein</fullName>
    </submittedName>
</protein>
<keyword evidence="3" id="KW-1185">Reference proteome</keyword>
<dbReference type="Proteomes" id="UP000001861">
    <property type="component" value="Unassembled WGS sequence"/>
</dbReference>
<evidence type="ECO:0000313" key="2">
    <source>
        <dbReference type="EMBL" id="EAU81029.2"/>
    </source>
</evidence>
<feature type="compositionally biased region" description="Basic and acidic residues" evidence="1">
    <location>
        <begin position="633"/>
        <end position="658"/>
    </location>
</feature>
<feature type="compositionally biased region" description="Basic and acidic residues" evidence="1">
    <location>
        <begin position="890"/>
        <end position="927"/>
    </location>
</feature>
<comment type="caution">
    <text evidence="2">The sequence shown here is derived from an EMBL/GenBank/DDBJ whole genome shotgun (WGS) entry which is preliminary data.</text>
</comment>
<feature type="compositionally biased region" description="Basic and acidic residues" evidence="1">
    <location>
        <begin position="469"/>
        <end position="480"/>
    </location>
</feature>
<dbReference type="GeneID" id="6017426"/>
<accession>A8PED9</accession>
<feature type="compositionally biased region" description="Gly residues" evidence="1">
    <location>
        <begin position="953"/>
        <end position="969"/>
    </location>
</feature>
<feature type="compositionally biased region" description="Low complexity" evidence="1">
    <location>
        <begin position="767"/>
        <end position="783"/>
    </location>
</feature>
<gene>
    <name evidence="2" type="ORF">CC1G_10148</name>
</gene>
<feature type="compositionally biased region" description="Acidic residues" evidence="1">
    <location>
        <begin position="928"/>
        <end position="950"/>
    </location>
</feature>
<feature type="compositionally biased region" description="Low complexity" evidence="1">
    <location>
        <begin position="335"/>
        <end position="348"/>
    </location>
</feature>
<feature type="compositionally biased region" description="Polar residues" evidence="1">
    <location>
        <begin position="739"/>
        <end position="750"/>
    </location>
</feature>
<dbReference type="EMBL" id="AACS02000007">
    <property type="protein sequence ID" value="EAU81029.2"/>
    <property type="molecule type" value="Genomic_DNA"/>
</dbReference>
<feature type="compositionally biased region" description="Basic residues" evidence="1">
    <location>
        <begin position="565"/>
        <end position="588"/>
    </location>
</feature>
<feature type="compositionally biased region" description="Basic residues" evidence="1">
    <location>
        <begin position="385"/>
        <end position="398"/>
    </location>
</feature>
<dbReference type="STRING" id="240176.A8PED9"/>
<feature type="region of interest" description="Disordered" evidence="1">
    <location>
        <begin position="26"/>
        <end position="106"/>
    </location>
</feature>
<feature type="compositionally biased region" description="Polar residues" evidence="1">
    <location>
        <begin position="90"/>
        <end position="102"/>
    </location>
</feature>
<dbReference type="VEuPathDB" id="FungiDB:CC1G_10148"/>
<dbReference type="RefSeq" id="XP_001840774.2">
    <property type="nucleotide sequence ID" value="XM_001840722.2"/>
</dbReference>
<feature type="compositionally biased region" description="Low complexity" evidence="1">
    <location>
        <begin position="399"/>
        <end position="411"/>
    </location>
</feature>
<dbReference type="eggNOG" id="ENOG502SHU1">
    <property type="taxonomic scope" value="Eukaryota"/>
</dbReference>
<dbReference type="OMA" id="IDENCHA"/>
<dbReference type="AlphaFoldDB" id="A8PED9"/>
<feature type="compositionally biased region" description="Basic residues" evidence="1">
    <location>
        <begin position="784"/>
        <end position="803"/>
    </location>
</feature>
<feature type="compositionally biased region" description="Polar residues" evidence="1">
    <location>
        <begin position="31"/>
        <end position="40"/>
    </location>
</feature>
<feature type="compositionally biased region" description="Acidic residues" evidence="1">
    <location>
        <begin position="622"/>
        <end position="632"/>
    </location>
</feature>
<feature type="region of interest" description="Disordered" evidence="1">
    <location>
        <begin position="548"/>
        <end position="591"/>
    </location>
</feature>
<name>A8PED9_COPC7</name>
<sequence>MSDEVAQETGCLECLPLGTANSKALPVSHLPISTPSSTSDPGLYRNPLKRKEPPSDDADPEPKPNPNSNSNASANSNANGNVNETKAKPLSSSRPLAGSSETAGEVPEEYKNGHIVCPACGLNVNIRDDESGVFTTKMWEAHRAACCPPPSTSSRGCSSGEASVIYTPEATVESMQHPPTKRRRAKRTEEERIDYLRADPYVAQFEAYRVLCASCDKWIRLRPNSTYCSIPWDAHRKSCLAKKINNKNAYALEERNNLFSKDTDIRKFDAERILCNRCDQWLSVSPDDHLLAVQKWLHHRASCSKTPSGHSTRSLAKEIPRAPPPSGTQLAALNSSVHGSSASSSSHAVGGGGGQRELRELRGSPRHANSSNGNAHGGASGASASHHHHNHPPHHSLHHLSAQQQFQLSHGHQLRQHHSQGSGQGQSQGLHGGSSGNGGGGGGGSGGGKYTASSPPFHDLTPNNYAPLHESRRRNAEQRADTLRRDPLIGAVEPNRVFCTLCQKWVQLRQDSSFCAYPWLQHRSKCVARHQRRAQKIVDLSDRRDRVYGLNDHKSSSNLIDSHPHSHSHSHSHQHSHPHSHSHGHRGGSRATAIPIRDEDELLSDSDSIPRSHMGNMHNNNSEDEDDEERDGEGEKERERERDGGDREGDGEGDGERDGEGEEDGEGSVVEVEGPDPAREAQGMGQGQGQGQERERPQRLRRLANNSNVQSSSGSSSRRQVGEYSYRNGGSSAHHGRPGTSSRGGVSSYGSFDGRSRGRDMAFRGYANSATTSASNGNANGAGSHRHHPHPHSHPHSHSHSHSHSGSLHPHNLHDHRNGGSERYTLTSSGQPAMKRVRNWATSAASGVDEPGSLRGGGGSGMVDVDVDGMDVDDDQRSDRPTRRGTRTGCDFERRERERDNTRNRGVDHDRSELDGEGDRDRDRDADGDGDGMGDVDADADGESYCEDDLPVGMGGVGGGRPGSSGGPGSSIFMGQGSGLGSMHVGGSGSMHLGNGGGMYVGHGGGGGGGMGGYQGHRRGVVHPPLSVGGVSVVRRPYPVGLADLDSPSGRKSFLAHSIEYLYATTYESTDDLTISALLTYVNAAMPVDKHEDYDTAEVVKYVAALKEKGRVVFLGDVVRLVE</sequence>
<feature type="region of interest" description="Disordered" evidence="1">
    <location>
        <begin position="302"/>
        <end position="480"/>
    </location>
</feature>
<organism evidence="2 3">
    <name type="scientific">Coprinopsis cinerea (strain Okayama-7 / 130 / ATCC MYA-4618 / FGSC 9003)</name>
    <name type="common">Inky cap fungus</name>
    <name type="synonym">Hormographiella aspergillata</name>
    <dbReference type="NCBI Taxonomy" id="240176"/>
    <lineage>
        <taxon>Eukaryota</taxon>
        <taxon>Fungi</taxon>
        <taxon>Dikarya</taxon>
        <taxon>Basidiomycota</taxon>
        <taxon>Agaricomycotina</taxon>
        <taxon>Agaricomycetes</taxon>
        <taxon>Agaricomycetidae</taxon>
        <taxon>Agaricales</taxon>
        <taxon>Agaricineae</taxon>
        <taxon>Psathyrellaceae</taxon>
        <taxon>Coprinopsis</taxon>
    </lineage>
</organism>
<feature type="compositionally biased region" description="Acidic residues" evidence="1">
    <location>
        <begin position="865"/>
        <end position="874"/>
    </location>
</feature>
<dbReference type="HOGENOM" id="CLU_009185_0_0_1"/>
<feature type="region of interest" description="Disordered" evidence="1">
    <location>
        <begin position="603"/>
        <end position="978"/>
    </location>
</feature>
<feature type="compositionally biased region" description="Low complexity" evidence="1">
    <location>
        <begin position="706"/>
        <end position="719"/>
    </location>
</feature>
<feature type="compositionally biased region" description="Low complexity" evidence="1">
    <location>
        <begin position="66"/>
        <end position="83"/>
    </location>
</feature>
<feature type="compositionally biased region" description="Polar residues" evidence="1">
    <location>
        <begin position="303"/>
        <end position="314"/>
    </location>
</feature>
<reference evidence="2 3" key="1">
    <citation type="journal article" date="2010" name="Proc. Natl. Acad. Sci. U.S.A.">
        <title>Insights into evolution of multicellular fungi from the assembled chromosomes of the mushroom Coprinopsis cinerea (Coprinus cinereus).</title>
        <authorList>
            <person name="Stajich J.E."/>
            <person name="Wilke S.K."/>
            <person name="Ahren D."/>
            <person name="Au C.H."/>
            <person name="Birren B.W."/>
            <person name="Borodovsky M."/>
            <person name="Burns C."/>
            <person name="Canback B."/>
            <person name="Casselton L.A."/>
            <person name="Cheng C.K."/>
            <person name="Deng J."/>
            <person name="Dietrich F.S."/>
            <person name="Fargo D.C."/>
            <person name="Farman M.L."/>
            <person name="Gathman A.C."/>
            <person name="Goldberg J."/>
            <person name="Guigo R."/>
            <person name="Hoegger P.J."/>
            <person name="Hooker J.B."/>
            <person name="Huggins A."/>
            <person name="James T.Y."/>
            <person name="Kamada T."/>
            <person name="Kilaru S."/>
            <person name="Kodira C."/>
            <person name="Kues U."/>
            <person name="Kupfer D."/>
            <person name="Kwan H.S."/>
            <person name="Lomsadze A."/>
            <person name="Li W."/>
            <person name="Lilly W.W."/>
            <person name="Ma L.J."/>
            <person name="Mackey A.J."/>
            <person name="Manning G."/>
            <person name="Martin F."/>
            <person name="Muraguchi H."/>
            <person name="Natvig D.O."/>
            <person name="Palmerini H."/>
            <person name="Ramesh M.A."/>
            <person name="Rehmeyer C.J."/>
            <person name="Roe B.A."/>
            <person name="Shenoy N."/>
            <person name="Stanke M."/>
            <person name="Ter-Hovhannisyan V."/>
            <person name="Tunlid A."/>
            <person name="Velagapudi R."/>
            <person name="Vision T.J."/>
            <person name="Zeng Q."/>
            <person name="Zolan M.E."/>
            <person name="Pukkila P.J."/>
        </authorList>
    </citation>
    <scope>NUCLEOTIDE SEQUENCE [LARGE SCALE GENOMIC DNA]</scope>
    <source>
        <strain evidence="3">Okayama-7 / 130 / ATCC MYA-4618 / FGSC 9003</strain>
    </source>
</reference>
<dbReference type="KEGG" id="cci:CC1G_10148"/>
<dbReference type="OrthoDB" id="3270344at2759"/>